<dbReference type="RefSeq" id="WP_245128428.1">
    <property type="nucleotide sequence ID" value="NZ_JALJEJ010000001.1"/>
</dbReference>
<evidence type="ECO:0000259" key="13">
    <source>
        <dbReference type="Pfam" id="PF07488"/>
    </source>
</evidence>
<dbReference type="PANTHER" id="PTHR39207">
    <property type="entry name" value="ALPHA-GLUCURONIDASE A"/>
    <property type="match status" value="1"/>
</dbReference>
<dbReference type="PANTHER" id="PTHR39207:SF1">
    <property type="entry name" value="ALPHA-GLUCURONIDASE A"/>
    <property type="match status" value="1"/>
</dbReference>
<evidence type="ECO:0000256" key="1">
    <source>
        <dbReference type="ARBA" id="ARBA00008833"/>
    </source>
</evidence>
<dbReference type="Gene3D" id="3.20.20.80">
    <property type="entry name" value="Glycosidases"/>
    <property type="match status" value="1"/>
</dbReference>
<dbReference type="InterPro" id="IPR011099">
    <property type="entry name" value="Glyco_hydro_67_C"/>
</dbReference>
<dbReference type="Pfam" id="PF07477">
    <property type="entry name" value="Glyco_hydro_67C"/>
    <property type="match status" value="1"/>
</dbReference>
<dbReference type="GO" id="GO:0045493">
    <property type="term" value="P:xylan catabolic process"/>
    <property type="evidence" value="ECO:0007669"/>
    <property type="project" value="UniProtKB-KW"/>
</dbReference>
<comment type="similarity">
    <text evidence="1 7 9">Belongs to the glycosyl hydrolase 67 family.</text>
</comment>
<evidence type="ECO:0000256" key="4">
    <source>
        <dbReference type="ARBA" id="ARBA00023277"/>
    </source>
</evidence>
<dbReference type="GO" id="GO:0033939">
    <property type="term" value="F:xylan alpha-1,2-glucuronosidase activity"/>
    <property type="evidence" value="ECO:0007669"/>
    <property type="project" value="UniProtKB-EC"/>
</dbReference>
<evidence type="ECO:0000256" key="3">
    <source>
        <dbReference type="ARBA" id="ARBA00022801"/>
    </source>
</evidence>
<evidence type="ECO:0000259" key="11">
    <source>
        <dbReference type="Pfam" id="PF03648"/>
    </source>
</evidence>
<name>A0A9X1WZW6_9SPHI</name>
<feature type="signal peptide" evidence="10">
    <location>
        <begin position="1"/>
        <end position="22"/>
    </location>
</feature>
<feature type="domain" description="Glycosyl hydrolase family 67 C-terminal" evidence="12">
    <location>
        <begin position="471"/>
        <end position="694"/>
    </location>
</feature>
<keyword evidence="10" id="KW-0732">Signal</keyword>
<dbReference type="Gene3D" id="3.90.1330.10">
    <property type="entry name" value="Alpha-glucuronidase, C-terminal domain"/>
    <property type="match status" value="1"/>
</dbReference>
<feature type="active site" description="Proton donor" evidence="8">
    <location>
        <position position="308"/>
    </location>
</feature>
<sequence length="720" mass="81416">MRVSRFILFFIAAFAFANTLKADNGYELWLKYKHIQNPAVETRYRSQVNGIYFPSNTDRLLVARKELVRGLGGLLNIQPKFASIDQSSLIVGTIPQTGWAGRTIDASSIQTIGNEGYIIKTIKQNGKSVILIAGNTDTGVLYGTFAFLKLMQTGKSLDNLNIVDYPKTSYRVLDHWDNPDRSVERGYAGFSIWNWHKLPGYIDPRYIDYARANASVGINGSVLNNVNANVQMLSPFYLAKVKALADAFRPYGIRVYLAVKFSSPVELGGLKTADPLDTAVQRWWKSKADEIYRAIPDFGGFLVKANSEGQPGPQTYGRNHAEGANMLADAVAPHHGIVMWRAFVYDHKVPDDRAKQAYNEFTPLDGKFRPNVMVQVKNGPIDFQPREPFHPLFGALPNTPIMLEVQLTQEYLGFSTNLVYEAPLFKEVLNSDTYANGKGTTVSKILQGKYNPKLITGMAGVANIGTDLNWCGHPFAQANWYCFGRLAWNPDQTSAEIADDWLKMTFTNDQRFVGPVKQEMLQSRENTVNYMTPLGLHHIMSANGHYGPGPWTDNIGRADWTAVYYHKADTNGVGFDRTATGSNALGQYRPEVAKYYGDLATCPDEYLLWFHHLSWNYKMRSGKTLWDEMVHHYYEGADSVKHMQQVWNSVQPYVDPELHDEVKQLMAVQYAEAIRWRNSCVLYFQTFSRKPIPAVYPQPEHDLSYYRSLRFMNVPGQGTN</sequence>
<keyword evidence="2 7" id="KW-0858">Xylan degradation</keyword>
<dbReference type="SUPFAM" id="SSF55545">
    <property type="entry name" value="beta-N-acetylhexosaminidase-like domain"/>
    <property type="match status" value="1"/>
</dbReference>
<evidence type="ECO:0000256" key="10">
    <source>
        <dbReference type="SAM" id="SignalP"/>
    </source>
</evidence>
<evidence type="ECO:0000256" key="6">
    <source>
        <dbReference type="ARBA" id="ARBA00023326"/>
    </source>
</evidence>
<dbReference type="Pfam" id="PF03648">
    <property type="entry name" value="Glyco_hydro_67N"/>
    <property type="match status" value="1"/>
</dbReference>
<dbReference type="Proteomes" id="UP001139450">
    <property type="component" value="Unassembled WGS sequence"/>
</dbReference>
<dbReference type="PIRSF" id="PIRSF029900">
    <property type="entry name" value="Alpha-glucuronds"/>
    <property type="match status" value="1"/>
</dbReference>
<dbReference type="InterPro" id="IPR029018">
    <property type="entry name" value="Hex-like_dom2"/>
</dbReference>
<evidence type="ECO:0000256" key="2">
    <source>
        <dbReference type="ARBA" id="ARBA00022651"/>
    </source>
</evidence>
<comment type="subunit">
    <text evidence="9">Homodimer.</text>
</comment>
<comment type="catalytic activity">
    <reaction evidence="9">
        <text>Hydrolysis of (1-&gt;2)-alpha-D-(4-O-methyl)glucuronosyl links in the main chain of hardwood xylans.</text>
        <dbReference type="EC" id="3.2.1.131"/>
    </reaction>
</comment>
<keyword evidence="15" id="KW-1185">Reference proteome</keyword>
<dbReference type="InterPro" id="IPR011395">
    <property type="entry name" value="Glyco_hydro_67_aGlcAse"/>
</dbReference>
<dbReference type="InterPro" id="IPR005154">
    <property type="entry name" value="Glyco_hydro_67_aGlcAse_N"/>
</dbReference>
<dbReference type="SUPFAM" id="SSF51445">
    <property type="entry name" value="(Trans)glycosidases"/>
    <property type="match status" value="1"/>
</dbReference>
<keyword evidence="3 7" id="KW-0378">Hydrolase</keyword>
<protein>
    <recommendedName>
        <fullName evidence="9">Xylan alpha-1,2-glucuronidase</fullName>
        <ecNumber evidence="9">3.2.1.131</ecNumber>
    </recommendedName>
</protein>
<keyword evidence="6 9" id="KW-0624">Polysaccharide degradation</keyword>
<dbReference type="EC" id="3.2.1.131" evidence="9"/>
<reference evidence="14" key="1">
    <citation type="submission" date="2022-04" db="EMBL/GenBank/DDBJ databases">
        <title>Mucilaginibacter sp. RS28 isolated from freshwater.</title>
        <authorList>
            <person name="Ko S.-R."/>
        </authorList>
    </citation>
    <scope>NUCLEOTIDE SEQUENCE</scope>
    <source>
        <strain evidence="14">RS28</strain>
    </source>
</reference>
<evidence type="ECO:0000256" key="7">
    <source>
        <dbReference type="PIRNR" id="PIRNR029900"/>
    </source>
</evidence>
<keyword evidence="5 7" id="KW-0326">Glycosidase</keyword>
<organism evidence="14 15">
    <name type="scientific">Mucilaginibacter straminoryzae</name>
    <dbReference type="NCBI Taxonomy" id="2932774"/>
    <lineage>
        <taxon>Bacteria</taxon>
        <taxon>Pseudomonadati</taxon>
        <taxon>Bacteroidota</taxon>
        <taxon>Sphingobacteriia</taxon>
        <taxon>Sphingobacteriales</taxon>
        <taxon>Sphingobacteriaceae</taxon>
        <taxon>Mucilaginibacter</taxon>
    </lineage>
</organism>
<feature type="domain" description="Glycosyl hydrolase family 67 catalytic" evidence="13">
    <location>
        <begin position="151"/>
        <end position="470"/>
    </location>
</feature>
<feature type="active site" description="Proton acceptor" evidence="8">
    <location>
        <position position="382"/>
    </location>
</feature>
<evidence type="ECO:0000313" key="15">
    <source>
        <dbReference type="Proteomes" id="UP001139450"/>
    </source>
</evidence>
<dbReference type="GO" id="GO:0046559">
    <property type="term" value="F:alpha-glucuronidase activity"/>
    <property type="evidence" value="ECO:0007669"/>
    <property type="project" value="InterPro"/>
</dbReference>
<evidence type="ECO:0000256" key="9">
    <source>
        <dbReference type="RuleBase" id="RU361198"/>
    </source>
</evidence>
<dbReference type="InterPro" id="IPR037054">
    <property type="entry name" value="A-glucoronidase_C_sf"/>
</dbReference>
<feature type="active site" description="Proton acceptor" evidence="8">
    <location>
        <position position="410"/>
    </location>
</feature>
<dbReference type="InterPro" id="IPR017853">
    <property type="entry name" value="GH"/>
</dbReference>
<proteinExistence type="inferred from homology"/>
<feature type="domain" description="Alpha glucuronidase N-terminal" evidence="11">
    <location>
        <begin position="28"/>
        <end position="146"/>
    </location>
</feature>
<accession>A0A9X1WZW6</accession>
<dbReference type="AlphaFoldDB" id="A0A9X1WZW6"/>
<dbReference type="InterPro" id="IPR011100">
    <property type="entry name" value="Glyco_hydro_67_cat"/>
</dbReference>
<gene>
    <name evidence="14" type="ORF">MUY27_02690</name>
</gene>
<feature type="chain" id="PRO_5040851510" description="Xylan alpha-1,2-glucuronidase" evidence="10">
    <location>
        <begin position="23"/>
        <end position="720"/>
    </location>
</feature>
<dbReference type="GO" id="GO:0005576">
    <property type="term" value="C:extracellular region"/>
    <property type="evidence" value="ECO:0007669"/>
    <property type="project" value="InterPro"/>
</dbReference>
<dbReference type="Pfam" id="PF07488">
    <property type="entry name" value="Glyco_hydro_67M"/>
    <property type="match status" value="1"/>
</dbReference>
<evidence type="ECO:0000313" key="14">
    <source>
        <dbReference type="EMBL" id="MCJ8208599.1"/>
    </source>
</evidence>
<comment type="caution">
    <text evidence="14">The sequence shown here is derived from an EMBL/GenBank/DDBJ whole genome shotgun (WGS) entry which is preliminary data.</text>
</comment>
<evidence type="ECO:0000256" key="5">
    <source>
        <dbReference type="ARBA" id="ARBA00023295"/>
    </source>
</evidence>
<dbReference type="Gene3D" id="3.30.379.10">
    <property type="entry name" value="Chitobiase/beta-hexosaminidase domain 2-like"/>
    <property type="match status" value="1"/>
</dbReference>
<keyword evidence="4 9" id="KW-0119">Carbohydrate metabolism</keyword>
<dbReference type="EMBL" id="JALJEJ010000001">
    <property type="protein sequence ID" value="MCJ8208599.1"/>
    <property type="molecule type" value="Genomic_DNA"/>
</dbReference>
<evidence type="ECO:0000256" key="8">
    <source>
        <dbReference type="PIRSR" id="PIRSR029900-1"/>
    </source>
</evidence>
<evidence type="ECO:0000259" key="12">
    <source>
        <dbReference type="Pfam" id="PF07477"/>
    </source>
</evidence>